<sequence>MQTITFTQKLLRQRFFFNCLIPLLALFVGLGASQTAQAAIGITTNAQAVNINQGSGNARILATAFDGITLVDQKPGSTTTPAFDINTGQLLLNGGEVTTTESTSGVNQDRVTRANVEYRVFLTGEEPGAYQSIALTQVSYVLSQNGTGTRVWSLSTAARNVIKDAIVTAAGNYSLQIRFSASGTRTKTNNGQVSTLGPVYDDNGSAGYTADFDVVGAIPVPTKLFATQVFLDINGVDPKTENTAYDASDVTAAPQFEGFNFGPYDINTGELFLNGGKATTFESGGEQVTAVRLYYRVYKSGSITAPAFTNLALQGGGTATNGTRTFALSTAQQNLITGLLINASGATVAGAYFIETYFEADVSQPDGTVTIISDNDGGTFYRANLSITGQLIETITWTGGIDDDWFTAGNWDANKVPTALTNVIIPDFGPANPTPYPNINSGVSYTTSAGRVKDNTNSGPALARNLVLQGASQAQRSILRVIKGRINIYGDFMNQLDSFIMRDGTTIGFMGVNQQISGGSGFPNVVIAGGGIKNLPGSMLISESFRFDDANGGGIFTTDIAQPTRSFVELTDRSSNNNQQGAQLVGESETSYIRGFVKTNRANILASETDPRTFGNIGLELDFIGNNPGDVLVTRNTAENYTPLGTKFSIRRIFGVRPSNPNTNSGGLNATMTFHYLDNETRNLGPTGNGFIAEDNLTIFVSSNSGGTFRLVGRDGPVNTTANRVTKTGVRTFATFTLGDVQNPLPVRLVAFDAQRFGADALVTWKTATEENSKGYDVQVSTNGKVFRTLASVPSATPNSSGETEYRYVDMEKNKSGVRYYRLRQVDLDGTETFFAPRTVTFSGKISVEPAVAAYPNPFSGNDDVHLALQSDVAGKGQFVLTDMTGRIIRQQAVELTTGITDFSVAGMKDLTAGIYMVRVTLPTGDVKTLKVVKQ</sequence>
<name>A0ABS0IJB1_9BACT</name>
<dbReference type="NCBIfam" id="TIGR04183">
    <property type="entry name" value="Por_Secre_tail"/>
    <property type="match status" value="1"/>
</dbReference>
<reference evidence="2 3" key="1">
    <citation type="submission" date="2020-11" db="EMBL/GenBank/DDBJ databases">
        <authorList>
            <person name="Kim M.K."/>
        </authorList>
    </citation>
    <scope>NUCLEOTIDE SEQUENCE [LARGE SCALE GENOMIC DNA]</scope>
    <source>
        <strain evidence="2 3">BT683</strain>
    </source>
</reference>
<protein>
    <submittedName>
        <fullName evidence="2">T9SS type A sorting domain-containing protein</fullName>
    </submittedName>
</protein>
<keyword evidence="3" id="KW-1185">Reference proteome</keyword>
<dbReference type="Proteomes" id="UP000597617">
    <property type="component" value="Unassembled WGS sequence"/>
</dbReference>
<dbReference type="InterPro" id="IPR026444">
    <property type="entry name" value="Secre_tail"/>
</dbReference>
<proteinExistence type="predicted"/>
<dbReference type="EMBL" id="JADQDQ010000006">
    <property type="protein sequence ID" value="MBF9238464.1"/>
    <property type="molecule type" value="Genomic_DNA"/>
</dbReference>
<evidence type="ECO:0000256" key="1">
    <source>
        <dbReference type="SAM" id="SignalP"/>
    </source>
</evidence>
<feature type="signal peptide" evidence="1">
    <location>
        <begin position="1"/>
        <end position="38"/>
    </location>
</feature>
<gene>
    <name evidence="2" type="ORF">I2I05_13745</name>
</gene>
<dbReference type="RefSeq" id="WP_196282845.1">
    <property type="nucleotide sequence ID" value="NZ_JADQDQ010000006.1"/>
</dbReference>
<comment type="caution">
    <text evidence="2">The sequence shown here is derived from an EMBL/GenBank/DDBJ whole genome shotgun (WGS) entry which is preliminary data.</text>
</comment>
<evidence type="ECO:0000313" key="3">
    <source>
        <dbReference type="Proteomes" id="UP000597617"/>
    </source>
</evidence>
<feature type="chain" id="PRO_5045912256" evidence="1">
    <location>
        <begin position="39"/>
        <end position="935"/>
    </location>
</feature>
<accession>A0ABS0IJB1</accession>
<evidence type="ECO:0000313" key="2">
    <source>
        <dbReference type="EMBL" id="MBF9238464.1"/>
    </source>
</evidence>
<organism evidence="2 3">
    <name type="scientific">Hymenobacter jeongseonensis</name>
    <dbReference type="NCBI Taxonomy" id="2791027"/>
    <lineage>
        <taxon>Bacteria</taxon>
        <taxon>Pseudomonadati</taxon>
        <taxon>Bacteroidota</taxon>
        <taxon>Cytophagia</taxon>
        <taxon>Cytophagales</taxon>
        <taxon>Hymenobacteraceae</taxon>
        <taxon>Hymenobacter</taxon>
    </lineage>
</organism>
<keyword evidence="1" id="KW-0732">Signal</keyword>